<feature type="signal peptide" evidence="3">
    <location>
        <begin position="1"/>
        <end position="34"/>
    </location>
</feature>
<proteinExistence type="predicted"/>
<keyword evidence="5" id="KW-1185">Reference proteome</keyword>
<comment type="caution">
    <text evidence="4">The sequence shown here is derived from an EMBL/GenBank/DDBJ whole genome shotgun (WGS) entry which is preliminary data.</text>
</comment>
<evidence type="ECO:0000256" key="1">
    <source>
        <dbReference type="SAM" id="MobiDB-lite"/>
    </source>
</evidence>
<evidence type="ECO:0000256" key="3">
    <source>
        <dbReference type="SAM" id="SignalP"/>
    </source>
</evidence>
<gene>
    <name evidence="4" type="ORF">NB037_15735</name>
</gene>
<evidence type="ECO:0000313" key="5">
    <source>
        <dbReference type="Proteomes" id="UP001155240"/>
    </source>
</evidence>
<dbReference type="Proteomes" id="UP001155240">
    <property type="component" value="Unassembled WGS sequence"/>
</dbReference>
<reference evidence="4" key="1">
    <citation type="submission" date="2022-06" db="EMBL/GenBank/DDBJ databases">
        <title>Whole genome shotgun sequencing (WGS) of Rathayibacter sp. ZW T2_19, isolated from stored onions (Allium cepa).</title>
        <authorList>
            <person name="Stoll D.A."/>
            <person name="Huch M."/>
        </authorList>
    </citation>
    <scope>NUCLEOTIDE SEQUENCE</scope>
    <source>
        <strain evidence="4">ZW T2_19</strain>
    </source>
</reference>
<feature type="region of interest" description="Disordered" evidence="1">
    <location>
        <begin position="251"/>
        <end position="286"/>
    </location>
</feature>
<feature type="compositionally biased region" description="Low complexity" evidence="1">
    <location>
        <begin position="258"/>
        <end position="282"/>
    </location>
</feature>
<protein>
    <recommendedName>
        <fullName evidence="6">LPXTG-motif cell wall anchor domain-containing protein</fullName>
    </recommendedName>
</protein>
<dbReference type="AlphaFoldDB" id="A0A9X2E030"/>
<organism evidence="4 5">
    <name type="scientific">Rathayibacter rubneri</name>
    <dbReference type="NCBI Taxonomy" id="2950106"/>
    <lineage>
        <taxon>Bacteria</taxon>
        <taxon>Bacillati</taxon>
        <taxon>Actinomycetota</taxon>
        <taxon>Actinomycetes</taxon>
        <taxon>Micrococcales</taxon>
        <taxon>Microbacteriaceae</taxon>
        <taxon>Rathayibacter</taxon>
    </lineage>
</organism>
<name>A0A9X2E030_9MICO</name>
<keyword evidence="3" id="KW-0732">Signal</keyword>
<sequence length="325" mass="32471">MDSRARTVTGGLGAALVLSIGAAGVLLGAGPAAAAENDGIPANGGTVQLDFGPEWAGWTAVAGFQVPGSGGSISWTTGSLDTDGTGAVTTYAGPVDIYLTNPSNPRDDPPAETYEVFAYRGETVSWTIDAVTYEETLVGEAPTPDVPSLDTLENGGLIAVGEYDLAPAQYETGVAFDLTVSGLQFSDETPGDLDGLEVTSYLYSEPKEIGTAVIAGGAYTQTIPAEFTTEPHTYASYDEYGRLIAAATLDGGASSEGPAATPAPTATAAPVAPSTPAAVTTSGKTGRGTLASTGVETAGLAAGGAALLLAGAVSLLAVKRRTSRA</sequence>
<keyword evidence="2" id="KW-0472">Membrane</keyword>
<accession>A0A9X2E030</accession>
<evidence type="ECO:0000256" key="2">
    <source>
        <dbReference type="SAM" id="Phobius"/>
    </source>
</evidence>
<dbReference type="RefSeq" id="WP_251947350.1">
    <property type="nucleotide sequence ID" value="NZ_JAMRYM010000089.1"/>
</dbReference>
<dbReference type="EMBL" id="JAMRYM010000089">
    <property type="protein sequence ID" value="MCM6763868.1"/>
    <property type="molecule type" value="Genomic_DNA"/>
</dbReference>
<evidence type="ECO:0000313" key="4">
    <source>
        <dbReference type="EMBL" id="MCM6763868.1"/>
    </source>
</evidence>
<keyword evidence="2" id="KW-1133">Transmembrane helix</keyword>
<keyword evidence="2" id="KW-0812">Transmembrane</keyword>
<feature type="chain" id="PRO_5040856185" description="LPXTG-motif cell wall anchor domain-containing protein" evidence="3">
    <location>
        <begin position="35"/>
        <end position="325"/>
    </location>
</feature>
<evidence type="ECO:0008006" key="6">
    <source>
        <dbReference type="Google" id="ProtNLM"/>
    </source>
</evidence>
<feature type="transmembrane region" description="Helical" evidence="2">
    <location>
        <begin position="298"/>
        <end position="318"/>
    </location>
</feature>